<organism evidence="2 3">
    <name type="scientific">Sphingorhabdus lutea</name>
    <dbReference type="NCBI Taxonomy" id="1913578"/>
    <lineage>
        <taxon>Bacteria</taxon>
        <taxon>Pseudomonadati</taxon>
        <taxon>Pseudomonadota</taxon>
        <taxon>Alphaproteobacteria</taxon>
        <taxon>Sphingomonadales</taxon>
        <taxon>Sphingomonadaceae</taxon>
        <taxon>Sphingorhabdus</taxon>
    </lineage>
</organism>
<evidence type="ECO:0000313" key="3">
    <source>
        <dbReference type="Proteomes" id="UP000242561"/>
    </source>
</evidence>
<dbReference type="SFLD" id="SFLDS00019">
    <property type="entry name" value="Glutathione_Transferase_(cytos"/>
    <property type="match status" value="1"/>
</dbReference>
<dbReference type="InterPro" id="IPR036249">
    <property type="entry name" value="Thioredoxin-like_sf"/>
</dbReference>
<keyword evidence="3" id="KW-1185">Reference proteome</keyword>
<evidence type="ECO:0000313" key="2">
    <source>
        <dbReference type="EMBL" id="APG62693.1"/>
    </source>
</evidence>
<dbReference type="SUPFAM" id="SSF52833">
    <property type="entry name" value="Thioredoxin-like"/>
    <property type="match status" value="1"/>
</dbReference>
<dbReference type="KEGG" id="sphl:LPB140_07695"/>
<dbReference type="CDD" id="cd03046">
    <property type="entry name" value="GST_N_GTT1_like"/>
    <property type="match status" value="1"/>
</dbReference>
<protein>
    <recommendedName>
        <fullName evidence="1">GST N-terminal domain-containing protein</fullName>
    </recommendedName>
</protein>
<dbReference type="InterPro" id="IPR004045">
    <property type="entry name" value="Glutathione_S-Trfase_N"/>
</dbReference>
<dbReference type="SFLD" id="SFLDG00358">
    <property type="entry name" value="Main_(cytGST)"/>
    <property type="match status" value="1"/>
</dbReference>
<dbReference type="Gene3D" id="3.40.30.10">
    <property type="entry name" value="Glutaredoxin"/>
    <property type="match status" value="1"/>
</dbReference>
<evidence type="ECO:0000259" key="1">
    <source>
        <dbReference type="PROSITE" id="PS50404"/>
    </source>
</evidence>
<dbReference type="RefSeq" id="WP_072559342.1">
    <property type="nucleotide sequence ID" value="NZ_CP018154.1"/>
</dbReference>
<accession>A0A1L3JC99</accession>
<dbReference type="InterPro" id="IPR036282">
    <property type="entry name" value="Glutathione-S-Trfase_C_sf"/>
</dbReference>
<proteinExistence type="predicted"/>
<dbReference type="PROSITE" id="PS50404">
    <property type="entry name" value="GST_NTER"/>
    <property type="match status" value="1"/>
</dbReference>
<dbReference type="OrthoDB" id="9810080at2"/>
<dbReference type="PANTHER" id="PTHR44051">
    <property type="entry name" value="GLUTATHIONE S-TRANSFERASE-RELATED"/>
    <property type="match status" value="1"/>
</dbReference>
<feature type="domain" description="GST N-terminal" evidence="1">
    <location>
        <begin position="1"/>
        <end position="81"/>
    </location>
</feature>
<sequence>MSLILFHTPKARSLRPLWLLEEMGIDYDLKVMPYDAEYFASDAYRKINPMGKVPAFYDGDQLILESTVILQYILAKHGPSPFSVEPNENDFGFYLTWLHMAESGLSHYLAVYLGQMIGIDTYAVSEGFETYVKYQADKALEMLDNHLIERSFIAANRFTAADISVGYSLFLANSICGLALPNRVQAYFERLQDRPAWKKAVSIKG</sequence>
<name>A0A1L3JC99_9SPHN</name>
<dbReference type="SUPFAM" id="SSF47616">
    <property type="entry name" value="GST C-terminal domain-like"/>
    <property type="match status" value="1"/>
</dbReference>
<dbReference type="PANTHER" id="PTHR44051:SF21">
    <property type="entry name" value="GLUTATHIONE S-TRANSFERASE FAMILY PROTEIN"/>
    <property type="match status" value="1"/>
</dbReference>
<dbReference type="Proteomes" id="UP000242561">
    <property type="component" value="Chromosome"/>
</dbReference>
<dbReference type="STRING" id="1913578.LPB140_07695"/>
<dbReference type="Gene3D" id="1.20.1050.10">
    <property type="match status" value="1"/>
</dbReference>
<dbReference type="Pfam" id="PF13410">
    <property type="entry name" value="GST_C_2"/>
    <property type="match status" value="1"/>
</dbReference>
<dbReference type="EMBL" id="CP018154">
    <property type="protein sequence ID" value="APG62693.1"/>
    <property type="molecule type" value="Genomic_DNA"/>
</dbReference>
<dbReference type="InterPro" id="IPR040079">
    <property type="entry name" value="Glutathione_S-Trfase"/>
</dbReference>
<dbReference type="SFLD" id="SFLDG01150">
    <property type="entry name" value="Main.1:_Beta-like"/>
    <property type="match status" value="1"/>
</dbReference>
<reference evidence="2 3" key="1">
    <citation type="submission" date="2016-11" db="EMBL/GenBank/DDBJ databases">
        <title>Sphingorhabdus sp. LPB0140, isolated from marine environment.</title>
        <authorList>
            <person name="Kim E."/>
            <person name="Yi H."/>
        </authorList>
    </citation>
    <scope>NUCLEOTIDE SEQUENCE [LARGE SCALE GENOMIC DNA]</scope>
    <source>
        <strain evidence="2 3">LPB0140</strain>
    </source>
</reference>
<gene>
    <name evidence="2" type="ORF">LPB140_07695</name>
</gene>
<dbReference type="Pfam" id="PF02798">
    <property type="entry name" value="GST_N"/>
    <property type="match status" value="1"/>
</dbReference>
<dbReference type="AlphaFoldDB" id="A0A1L3JC99"/>